<dbReference type="PANTHER" id="PTHR13220">
    <property type="entry name" value="TIMELESS INTERACTING-RELATED"/>
    <property type="match status" value="1"/>
</dbReference>
<dbReference type="InterPro" id="IPR012923">
    <property type="entry name" value="Csm3"/>
</dbReference>
<dbReference type="InterPro" id="IPR040038">
    <property type="entry name" value="TIPIN/Csm3/Swi3"/>
</dbReference>
<protein>
    <recommendedName>
        <fullName evidence="8">Chromosome segregation in meiosis protein 3 domain-containing protein</fullName>
    </recommendedName>
</protein>
<evidence type="ECO:0000256" key="7">
    <source>
        <dbReference type="SAM" id="MobiDB-lite"/>
    </source>
</evidence>
<evidence type="ECO:0000256" key="2">
    <source>
        <dbReference type="ARBA" id="ARBA00006075"/>
    </source>
</evidence>
<dbReference type="GO" id="GO:0043111">
    <property type="term" value="P:replication fork arrest"/>
    <property type="evidence" value="ECO:0007669"/>
    <property type="project" value="TreeGrafter"/>
</dbReference>
<keyword evidence="5 6" id="KW-0131">Cell cycle</keyword>
<feature type="compositionally biased region" description="Polar residues" evidence="7">
    <location>
        <begin position="140"/>
        <end position="157"/>
    </location>
</feature>
<feature type="region of interest" description="Disordered" evidence="7">
    <location>
        <begin position="233"/>
        <end position="263"/>
    </location>
</feature>
<feature type="compositionally biased region" description="Acidic residues" evidence="7">
    <location>
        <begin position="309"/>
        <end position="321"/>
    </location>
</feature>
<keyword evidence="3 6" id="KW-0227">DNA damage</keyword>
<dbReference type="GO" id="GO:0000076">
    <property type="term" value="P:DNA replication checkpoint signaling"/>
    <property type="evidence" value="ECO:0007669"/>
    <property type="project" value="UniProtKB-UniRule"/>
</dbReference>
<comment type="similarity">
    <text evidence="2 6">Belongs to the CSM3 family.</text>
</comment>
<dbReference type="Gramene" id="rna-gnl|WGS:JABURB|Cocit.L4407.1">
    <property type="protein sequence ID" value="cds-KAF7846418.1"/>
    <property type="gene ID" value="gene-BT93_L4407"/>
</dbReference>
<feature type="domain" description="Chromosome segregation in meiosis protein 3" evidence="8">
    <location>
        <begin position="8"/>
        <end position="71"/>
    </location>
</feature>
<dbReference type="PANTHER" id="PTHR13220:SF11">
    <property type="entry name" value="TIMELESS-INTERACTING PROTEIN"/>
    <property type="match status" value="1"/>
</dbReference>
<gene>
    <name evidence="9" type="ORF">BT93_L4407</name>
</gene>
<evidence type="ECO:0000256" key="4">
    <source>
        <dbReference type="ARBA" id="ARBA00023242"/>
    </source>
</evidence>
<proteinExistence type="inferred from homology"/>
<keyword evidence="10" id="KW-1185">Reference proteome</keyword>
<feature type="region of interest" description="Disordered" evidence="7">
    <location>
        <begin position="112"/>
        <end position="164"/>
    </location>
</feature>
<dbReference type="GO" id="GO:0006974">
    <property type="term" value="P:DNA damage response"/>
    <property type="evidence" value="ECO:0007669"/>
    <property type="project" value="UniProtKB-KW"/>
</dbReference>
<name>A0A8T0CFW1_CORYI</name>
<evidence type="ECO:0000256" key="3">
    <source>
        <dbReference type="ARBA" id="ARBA00022763"/>
    </source>
</evidence>
<dbReference type="OrthoDB" id="437078at2759"/>
<dbReference type="GO" id="GO:0031297">
    <property type="term" value="P:replication fork processing"/>
    <property type="evidence" value="ECO:0007669"/>
    <property type="project" value="UniProtKB-UniRule"/>
</dbReference>
<keyword evidence="4 6" id="KW-0539">Nucleus</keyword>
<evidence type="ECO:0000256" key="6">
    <source>
        <dbReference type="RuleBase" id="RU366049"/>
    </source>
</evidence>
<reference evidence="9" key="1">
    <citation type="submission" date="2020-05" db="EMBL/GenBank/DDBJ databases">
        <title>WGS assembly of Corymbia citriodora subspecies variegata.</title>
        <authorList>
            <person name="Barry K."/>
            <person name="Hundley H."/>
            <person name="Shu S."/>
            <person name="Jenkins J."/>
            <person name="Grimwood J."/>
            <person name="Baten A."/>
        </authorList>
    </citation>
    <scope>NUCLEOTIDE SEQUENCE</scope>
    <source>
        <strain evidence="9">CV2-018</strain>
    </source>
</reference>
<organism evidence="9 10">
    <name type="scientific">Corymbia citriodora subsp. variegata</name>
    <dbReference type="NCBI Taxonomy" id="360336"/>
    <lineage>
        <taxon>Eukaryota</taxon>
        <taxon>Viridiplantae</taxon>
        <taxon>Streptophyta</taxon>
        <taxon>Embryophyta</taxon>
        <taxon>Tracheophyta</taxon>
        <taxon>Spermatophyta</taxon>
        <taxon>Magnoliopsida</taxon>
        <taxon>eudicotyledons</taxon>
        <taxon>Gunneridae</taxon>
        <taxon>Pentapetalae</taxon>
        <taxon>rosids</taxon>
        <taxon>malvids</taxon>
        <taxon>Myrtales</taxon>
        <taxon>Myrtaceae</taxon>
        <taxon>Myrtoideae</taxon>
        <taxon>Eucalypteae</taxon>
        <taxon>Corymbia</taxon>
    </lineage>
</organism>
<dbReference type="GO" id="GO:0003677">
    <property type="term" value="F:DNA binding"/>
    <property type="evidence" value="ECO:0007669"/>
    <property type="project" value="TreeGrafter"/>
</dbReference>
<dbReference type="GO" id="GO:0031298">
    <property type="term" value="C:replication fork protection complex"/>
    <property type="evidence" value="ECO:0007669"/>
    <property type="project" value="TreeGrafter"/>
</dbReference>
<dbReference type="AlphaFoldDB" id="A0A8T0CFW1"/>
<comment type="caution">
    <text evidence="9">The sequence shown here is derived from an EMBL/GenBank/DDBJ whole genome shotgun (WGS) entry which is preliminary data.</text>
</comment>
<evidence type="ECO:0000256" key="5">
    <source>
        <dbReference type="ARBA" id="ARBA00023306"/>
    </source>
</evidence>
<evidence type="ECO:0000313" key="9">
    <source>
        <dbReference type="EMBL" id="KAF7846418.1"/>
    </source>
</evidence>
<sequence>MKDGSKGFAKKLRLKGKGHEFTDCARLLNYYQIWLDNLYPRAKFADALQLVEKAGHSKLMQVHRKSWLDEGKPGYRRAQQDPDETVTGQAVADQTSQAVVQRVEENSDALFFDSGNFDDSDHEVADDPPDDDELDALLAQNSQSMDKQQNKSQTEPAAQSEDEDDDLAAFLAEETARQRRAKQKGPEPAIRADALPEEDGDELDALLDMENEASTAAVRADTVMASNSVSFERTVSEDEPELPDVSQQQHTITKHTEDQLPGSEEVPALDSFVSSSPIPNVTTDELDDLLDQHDRAILHTQQSPSKEALEEDFISSSPIED</sequence>
<evidence type="ECO:0000256" key="1">
    <source>
        <dbReference type="ARBA" id="ARBA00004123"/>
    </source>
</evidence>
<feature type="compositionally biased region" description="Acidic residues" evidence="7">
    <location>
        <begin position="116"/>
        <end position="135"/>
    </location>
</feature>
<dbReference type="Proteomes" id="UP000806378">
    <property type="component" value="Unassembled WGS sequence"/>
</dbReference>
<comment type="function">
    <text evidence="6">Plays an important role in the control of DNA replication and the maintenance of replication fork stability.</text>
</comment>
<dbReference type="Pfam" id="PF07962">
    <property type="entry name" value="Swi3"/>
    <property type="match status" value="1"/>
</dbReference>
<accession>A0A8T0CFW1</accession>
<dbReference type="EMBL" id="MU093331">
    <property type="protein sequence ID" value="KAF7846418.1"/>
    <property type="molecule type" value="Genomic_DNA"/>
</dbReference>
<evidence type="ECO:0000313" key="10">
    <source>
        <dbReference type="Proteomes" id="UP000806378"/>
    </source>
</evidence>
<comment type="subcellular location">
    <subcellularLocation>
        <location evidence="1 6">Nucleus</location>
    </subcellularLocation>
</comment>
<evidence type="ECO:0000259" key="8">
    <source>
        <dbReference type="Pfam" id="PF07962"/>
    </source>
</evidence>
<feature type="region of interest" description="Disordered" evidence="7">
    <location>
        <begin position="298"/>
        <end position="321"/>
    </location>
</feature>